<dbReference type="EMBL" id="CP017641">
    <property type="protein sequence ID" value="APZ92120.1"/>
    <property type="molecule type" value="Genomic_DNA"/>
</dbReference>
<name>A0A1P8WDJ0_9PLAN</name>
<keyword evidence="2" id="KW-1185">Reference proteome</keyword>
<protein>
    <submittedName>
        <fullName evidence="1">Uncharacterized protein</fullName>
    </submittedName>
</protein>
<gene>
    <name evidence="1" type="ORF">Fuma_01725</name>
</gene>
<dbReference type="AlphaFoldDB" id="A0A1P8WDJ0"/>
<organism evidence="1 2">
    <name type="scientific">Fuerstiella marisgermanici</name>
    <dbReference type="NCBI Taxonomy" id="1891926"/>
    <lineage>
        <taxon>Bacteria</taxon>
        <taxon>Pseudomonadati</taxon>
        <taxon>Planctomycetota</taxon>
        <taxon>Planctomycetia</taxon>
        <taxon>Planctomycetales</taxon>
        <taxon>Planctomycetaceae</taxon>
        <taxon>Fuerstiella</taxon>
    </lineage>
</organism>
<evidence type="ECO:0000313" key="2">
    <source>
        <dbReference type="Proteomes" id="UP000187735"/>
    </source>
</evidence>
<dbReference type="Proteomes" id="UP000187735">
    <property type="component" value="Chromosome"/>
</dbReference>
<dbReference type="KEGG" id="fmr:Fuma_01725"/>
<sequence>MPYARTNYTLIDVGTMLAGRVNVSVSAGGGGTAAPNPHAGLHVPTDELHSHPLFQKARISSGDVGTHSVAKDTNQLKASLLRALNSAAMQTELAKLDPPAPRAIPVGAHPNHAANLQARNTAAARMPVAQKNNIWVNINFNTPQGEVDEFSDAGGSVATRQFRFRCLGVKLMVNPGNRDVPIMQTCVPMENPKAGGVNIA</sequence>
<evidence type="ECO:0000313" key="1">
    <source>
        <dbReference type="EMBL" id="APZ92120.1"/>
    </source>
</evidence>
<dbReference type="RefSeq" id="WP_145944059.1">
    <property type="nucleotide sequence ID" value="NZ_CP017641.1"/>
</dbReference>
<dbReference type="OrthoDB" id="9553867at2"/>
<proteinExistence type="predicted"/>
<accession>A0A1P8WDJ0</accession>
<reference evidence="1 2" key="1">
    <citation type="journal article" date="2016" name="Front. Microbiol.">
        <title>Fuerstia marisgermanicae gen. nov., sp. nov., an Unusual Member of the Phylum Planctomycetes from the German Wadden Sea.</title>
        <authorList>
            <person name="Kohn T."/>
            <person name="Heuer A."/>
            <person name="Jogler M."/>
            <person name="Vollmers J."/>
            <person name="Boedeker C."/>
            <person name="Bunk B."/>
            <person name="Rast P."/>
            <person name="Borchert D."/>
            <person name="Glockner I."/>
            <person name="Freese H.M."/>
            <person name="Klenk H.P."/>
            <person name="Overmann J."/>
            <person name="Kaster A.K."/>
            <person name="Rohde M."/>
            <person name="Wiegand S."/>
            <person name="Jogler C."/>
        </authorList>
    </citation>
    <scope>NUCLEOTIDE SEQUENCE [LARGE SCALE GENOMIC DNA]</scope>
    <source>
        <strain evidence="1 2">NH11</strain>
    </source>
</reference>